<dbReference type="SUPFAM" id="SSF53335">
    <property type="entry name" value="S-adenosyl-L-methionine-dependent methyltransferases"/>
    <property type="match status" value="1"/>
</dbReference>
<proteinExistence type="inferred from homology"/>
<keyword evidence="9" id="KW-1185">Reference proteome</keyword>
<comment type="caution">
    <text evidence="6">Lacks conserved residue(s) required for the propagation of feature annotation.</text>
</comment>
<dbReference type="GO" id="GO:0003723">
    <property type="term" value="F:RNA binding"/>
    <property type="evidence" value="ECO:0007669"/>
    <property type="project" value="UniProtKB-UniRule"/>
</dbReference>
<keyword evidence="3 6" id="KW-0808">Transferase</keyword>
<feature type="binding site" evidence="6">
    <location>
        <position position="292"/>
    </location>
    <ligand>
        <name>S-adenosyl-L-methionine</name>
        <dbReference type="ChEBI" id="CHEBI:59789"/>
    </ligand>
</feature>
<dbReference type="GO" id="GO:0006355">
    <property type="term" value="P:regulation of DNA-templated transcription"/>
    <property type="evidence" value="ECO:0007669"/>
    <property type="project" value="InterPro"/>
</dbReference>
<evidence type="ECO:0000256" key="1">
    <source>
        <dbReference type="ARBA" id="ARBA00007494"/>
    </source>
</evidence>
<dbReference type="GO" id="GO:0008173">
    <property type="term" value="F:RNA methyltransferase activity"/>
    <property type="evidence" value="ECO:0007669"/>
    <property type="project" value="InterPro"/>
</dbReference>
<dbReference type="PRINTS" id="PR02008">
    <property type="entry name" value="RCMTFAMILY"/>
</dbReference>
<dbReference type="PANTHER" id="PTHR22807">
    <property type="entry name" value="NOP2 YEAST -RELATED NOL1/NOP2/FMU SUN DOMAIN-CONTAINING"/>
    <property type="match status" value="1"/>
</dbReference>
<protein>
    <submittedName>
        <fullName evidence="8">RNA methyltransferase</fullName>
    </submittedName>
</protein>
<sequence>MIKEDIVNILDSIIFKNKFSNIELNYYFTIKNYTYEQKSFVKNIITDVLKNLIYIDYVINQYASNVSKRKIKHLLRLSVAQIAFSSKDSKGIIYEANEIAKKESIHQAKFVNSVLNKIVSNIDKINKKIDDEKLFHIKYSYPKWLEEKIKIDFPDDYINIMENLKNRSYLSIRVNRKAIDIDKFYNLIKNDVVYRLEDVFYLKNGKVLEKLEENTYFIQDGASYIVCKNIDVKDGDTVLDACSSPGGKTLGILSLFNPKVVYAQDIYNHKIEILEGLKKRYNFSNMIVEKKDATNEEDYPLEYFDKILLDVPCSGLGVIKRKPEKIYSLSLSDIKALKKLQKKIIENNLRFLKKGGELVYSTCTITKNENTNNIKYILEKYPNLEVIEPKVPEGIEYIKDEIGGIYLSYKNKYLDNFYIIKLRKKNED</sequence>
<dbReference type="HOGENOM" id="CLU_005316_0_1_0"/>
<dbReference type="RefSeq" id="WP_046328255.1">
    <property type="nucleotide sequence ID" value="NZ_CP011280.1"/>
</dbReference>
<dbReference type="PANTHER" id="PTHR22807:SF53">
    <property type="entry name" value="RIBOSOMAL RNA SMALL SUBUNIT METHYLTRANSFERASE B-RELATED"/>
    <property type="match status" value="1"/>
</dbReference>
<keyword evidence="2 6" id="KW-0489">Methyltransferase</keyword>
<evidence type="ECO:0000259" key="7">
    <source>
        <dbReference type="PROSITE" id="PS51686"/>
    </source>
</evidence>
<dbReference type="Pfam" id="PF01029">
    <property type="entry name" value="NusB"/>
    <property type="match status" value="1"/>
</dbReference>
<dbReference type="EMBL" id="CP011280">
    <property type="protein sequence ID" value="AKC95149.1"/>
    <property type="molecule type" value="Genomic_DNA"/>
</dbReference>
<dbReference type="Gene3D" id="1.10.940.10">
    <property type="entry name" value="NusB-like"/>
    <property type="match status" value="1"/>
</dbReference>
<organism evidence="8 9">
    <name type="scientific">Sneathia vaginalis</name>
    <dbReference type="NCBI Taxonomy" id="187101"/>
    <lineage>
        <taxon>Bacteria</taxon>
        <taxon>Fusobacteriati</taxon>
        <taxon>Fusobacteriota</taxon>
        <taxon>Fusobacteriia</taxon>
        <taxon>Fusobacteriales</taxon>
        <taxon>Leptotrichiaceae</taxon>
        <taxon>Sneathia</taxon>
    </lineage>
</organism>
<evidence type="ECO:0000256" key="5">
    <source>
        <dbReference type="ARBA" id="ARBA00022884"/>
    </source>
</evidence>
<dbReference type="InterPro" id="IPR029063">
    <property type="entry name" value="SAM-dependent_MTases_sf"/>
</dbReference>
<evidence type="ECO:0000313" key="8">
    <source>
        <dbReference type="EMBL" id="AKC95149.1"/>
    </source>
</evidence>
<keyword evidence="4 6" id="KW-0949">S-adenosyl-L-methionine</keyword>
<keyword evidence="5 6" id="KW-0694">RNA-binding</keyword>
<dbReference type="GO" id="GO:0001510">
    <property type="term" value="P:RNA methylation"/>
    <property type="evidence" value="ECO:0007669"/>
    <property type="project" value="InterPro"/>
</dbReference>
<reference evidence="8 9" key="1">
    <citation type="journal article" date="2012" name="BMC Genomics">
        <title>Genomic sequence analysis and characterization of Sneathia amnii sp. nov.</title>
        <authorList>
            <consortium name="Vaginal Microbiome Consortium (additional members)"/>
            <person name="Harwich M.D.Jr."/>
            <person name="Serrano M.G."/>
            <person name="Fettweis J.M."/>
            <person name="Alves J.M."/>
            <person name="Reimers M.A."/>
            <person name="Buck G.A."/>
            <person name="Jefferson K.K."/>
        </authorList>
    </citation>
    <scope>NUCLEOTIDE SEQUENCE [LARGE SCALE GENOMIC DNA]</scope>
    <source>
        <strain evidence="8 9">SN35</strain>
    </source>
</reference>
<dbReference type="Proteomes" id="UP000033103">
    <property type="component" value="Chromosome"/>
</dbReference>
<dbReference type="InterPro" id="IPR023267">
    <property type="entry name" value="RCMT"/>
</dbReference>
<feature type="binding site" evidence="6">
    <location>
        <position position="265"/>
    </location>
    <ligand>
        <name>S-adenosyl-L-methionine</name>
        <dbReference type="ChEBI" id="CHEBI:59789"/>
    </ligand>
</feature>
<dbReference type="Pfam" id="PF22458">
    <property type="entry name" value="RsmF-B_ferredox"/>
    <property type="match status" value="1"/>
</dbReference>
<dbReference type="PATRIC" id="fig|1069640.6.peg.173"/>
<dbReference type="Gene3D" id="3.30.70.1170">
    <property type="entry name" value="Sun protein, domain 3"/>
    <property type="match status" value="1"/>
</dbReference>
<dbReference type="InterPro" id="IPR018314">
    <property type="entry name" value="RsmB/NOL1/NOP2-like_CS"/>
</dbReference>
<evidence type="ECO:0000256" key="3">
    <source>
        <dbReference type="ARBA" id="ARBA00022679"/>
    </source>
</evidence>
<dbReference type="STRING" id="187101.VC03_00920"/>
<dbReference type="SUPFAM" id="SSF48013">
    <property type="entry name" value="NusB-like"/>
    <property type="match status" value="1"/>
</dbReference>
<dbReference type="Pfam" id="PF01189">
    <property type="entry name" value="Methyltr_RsmB-F"/>
    <property type="match status" value="1"/>
</dbReference>
<feature type="binding site" evidence="6">
    <location>
        <position position="310"/>
    </location>
    <ligand>
        <name>S-adenosyl-L-methionine</name>
        <dbReference type="ChEBI" id="CHEBI:59789"/>
    </ligand>
</feature>
<feature type="domain" description="SAM-dependent MTase RsmB/NOP-type" evidence="7">
    <location>
        <begin position="146"/>
        <end position="425"/>
    </location>
</feature>
<comment type="similarity">
    <text evidence="1 6">Belongs to the class I-like SAM-binding methyltransferase superfamily. RsmB/NOP family.</text>
</comment>
<dbReference type="PROSITE" id="PS01153">
    <property type="entry name" value="NOL1_NOP2_SUN"/>
    <property type="match status" value="1"/>
</dbReference>
<gene>
    <name evidence="8" type="ORF">VC03_00920</name>
</gene>
<dbReference type="InterPro" id="IPR054728">
    <property type="entry name" value="RsmB-like_ferredoxin"/>
</dbReference>
<dbReference type="InterPro" id="IPR001678">
    <property type="entry name" value="MeTrfase_RsmB-F_NOP2_dom"/>
</dbReference>
<name>A0A0E3UTI8_9FUSO</name>
<evidence type="ECO:0000256" key="2">
    <source>
        <dbReference type="ARBA" id="ARBA00022603"/>
    </source>
</evidence>
<dbReference type="OrthoDB" id="9810297at2"/>
<dbReference type="InterPro" id="IPR049560">
    <property type="entry name" value="MeTrfase_RsmB-F_NOP2_cat"/>
</dbReference>
<dbReference type="KEGG" id="sns:VC03_00920"/>
<feature type="active site" description="Nucleophile" evidence="6">
    <location>
        <position position="363"/>
    </location>
</feature>
<accession>A0A0E3UTI8</accession>
<evidence type="ECO:0000313" key="9">
    <source>
        <dbReference type="Proteomes" id="UP000033103"/>
    </source>
</evidence>
<evidence type="ECO:0000256" key="4">
    <source>
        <dbReference type="ARBA" id="ARBA00022691"/>
    </source>
</evidence>
<dbReference type="CDD" id="cd02440">
    <property type="entry name" value="AdoMet_MTases"/>
    <property type="match status" value="1"/>
</dbReference>
<dbReference type="InterPro" id="IPR006027">
    <property type="entry name" value="NusB_RsmB_TIM44"/>
</dbReference>
<evidence type="ECO:0000256" key="6">
    <source>
        <dbReference type="PROSITE-ProRule" id="PRU01023"/>
    </source>
</evidence>
<dbReference type="InterPro" id="IPR035926">
    <property type="entry name" value="NusB-like_sf"/>
</dbReference>
<dbReference type="Gene3D" id="3.40.50.150">
    <property type="entry name" value="Vaccinia Virus protein VP39"/>
    <property type="match status" value="1"/>
</dbReference>
<dbReference type="PROSITE" id="PS51686">
    <property type="entry name" value="SAM_MT_RSMB_NOP"/>
    <property type="match status" value="1"/>
</dbReference>
<dbReference type="AlphaFoldDB" id="A0A0E3UTI8"/>